<proteinExistence type="predicted"/>
<evidence type="ECO:0000313" key="2">
    <source>
        <dbReference type="EMBL" id="PKU67288.1"/>
    </source>
</evidence>
<sequence>MALLPVTTLLFSTVPQLDMELQFTFAIVVLCLCVFFFFFFAIAYRIRCCISFLLGNDGAAIEDDDDLITSDRHDNPPNESIRIDIALVEDCSVCLEELQREKMN</sequence>
<organism evidence="2 3">
    <name type="scientific">Dendrobium catenatum</name>
    <dbReference type="NCBI Taxonomy" id="906689"/>
    <lineage>
        <taxon>Eukaryota</taxon>
        <taxon>Viridiplantae</taxon>
        <taxon>Streptophyta</taxon>
        <taxon>Embryophyta</taxon>
        <taxon>Tracheophyta</taxon>
        <taxon>Spermatophyta</taxon>
        <taxon>Magnoliopsida</taxon>
        <taxon>Liliopsida</taxon>
        <taxon>Asparagales</taxon>
        <taxon>Orchidaceae</taxon>
        <taxon>Epidendroideae</taxon>
        <taxon>Malaxideae</taxon>
        <taxon>Dendrobiinae</taxon>
        <taxon>Dendrobium</taxon>
    </lineage>
</organism>
<dbReference type="EMBL" id="KZ503211">
    <property type="protein sequence ID" value="PKU67288.1"/>
    <property type="molecule type" value="Genomic_DNA"/>
</dbReference>
<evidence type="ECO:0000313" key="3">
    <source>
        <dbReference type="Proteomes" id="UP000233837"/>
    </source>
</evidence>
<feature type="transmembrane region" description="Helical" evidence="1">
    <location>
        <begin position="23"/>
        <end position="44"/>
    </location>
</feature>
<evidence type="ECO:0000256" key="1">
    <source>
        <dbReference type="SAM" id="Phobius"/>
    </source>
</evidence>
<keyword evidence="3" id="KW-1185">Reference proteome</keyword>
<gene>
    <name evidence="2" type="ORF">MA16_Dca021240</name>
</gene>
<protein>
    <submittedName>
        <fullName evidence="2">Uncharacterized protein</fullName>
    </submittedName>
</protein>
<accession>A0A2I0VV41</accession>
<keyword evidence="1" id="KW-0472">Membrane</keyword>
<reference evidence="2 3" key="1">
    <citation type="journal article" date="2016" name="Sci. Rep.">
        <title>The Dendrobium catenatum Lindl. genome sequence provides insights into polysaccharide synthase, floral development and adaptive evolution.</title>
        <authorList>
            <person name="Zhang G.Q."/>
            <person name="Xu Q."/>
            <person name="Bian C."/>
            <person name="Tsai W.C."/>
            <person name="Yeh C.M."/>
            <person name="Liu K.W."/>
            <person name="Yoshida K."/>
            <person name="Zhang L.S."/>
            <person name="Chang S.B."/>
            <person name="Chen F."/>
            <person name="Shi Y."/>
            <person name="Su Y.Y."/>
            <person name="Zhang Y.Q."/>
            <person name="Chen L.J."/>
            <person name="Yin Y."/>
            <person name="Lin M."/>
            <person name="Huang H."/>
            <person name="Deng H."/>
            <person name="Wang Z.W."/>
            <person name="Zhu S.L."/>
            <person name="Zhao X."/>
            <person name="Deng C."/>
            <person name="Niu S.C."/>
            <person name="Huang J."/>
            <person name="Wang M."/>
            <person name="Liu G.H."/>
            <person name="Yang H.J."/>
            <person name="Xiao X.J."/>
            <person name="Hsiao Y.Y."/>
            <person name="Wu W.L."/>
            <person name="Chen Y.Y."/>
            <person name="Mitsuda N."/>
            <person name="Ohme-Takagi M."/>
            <person name="Luo Y.B."/>
            <person name="Van de Peer Y."/>
            <person name="Liu Z.J."/>
        </authorList>
    </citation>
    <scope>NUCLEOTIDE SEQUENCE [LARGE SCALE GENOMIC DNA]</scope>
    <source>
        <tissue evidence="2">The whole plant</tissue>
    </source>
</reference>
<name>A0A2I0VV41_9ASPA</name>
<dbReference type="Proteomes" id="UP000233837">
    <property type="component" value="Unassembled WGS sequence"/>
</dbReference>
<dbReference type="AlphaFoldDB" id="A0A2I0VV41"/>
<reference evidence="2 3" key="2">
    <citation type="journal article" date="2017" name="Nature">
        <title>The Apostasia genome and the evolution of orchids.</title>
        <authorList>
            <person name="Zhang G.Q."/>
            <person name="Liu K.W."/>
            <person name="Li Z."/>
            <person name="Lohaus R."/>
            <person name="Hsiao Y.Y."/>
            <person name="Niu S.C."/>
            <person name="Wang J.Y."/>
            <person name="Lin Y.C."/>
            <person name="Xu Q."/>
            <person name="Chen L.J."/>
            <person name="Yoshida K."/>
            <person name="Fujiwara S."/>
            <person name="Wang Z.W."/>
            <person name="Zhang Y.Q."/>
            <person name="Mitsuda N."/>
            <person name="Wang M."/>
            <person name="Liu G.H."/>
            <person name="Pecoraro L."/>
            <person name="Huang H.X."/>
            <person name="Xiao X.J."/>
            <person name="Lin M."/>
            <person name="Wu X.Y."/>
            <person name="Wu W.L."/>
            <person name="Chen Y.Y."/>
            <person name="Chang S.B."/>
            <person name="Sakamoto S."/>
            <person name="Ohme-Takagi M."/>
            <person name="Yagi M."/>
            <person name="Zeng S.J."/>
            <person name="Shen C.Y."/>
            <person name="Yeh C.M."/>
            <person name="Luo Y.B."/>
            <person name="Tsai W.C."/>
            <person name="Van de Peer Y."/>
            <person name="Liu Z.J."/>
        </authorList>
    </citation>
    <scope>NUCLEOTIDE SEQUENCE [LARGE SCALE GENOMIC DNA]</scope>
    <source>
        <tissue evidence="2">The whole plant</tissue>
    </source>
</reference>
<keyword evidence="1" id="KW-0812">Transmembrane</keyword>
<keyword evidence="1" id="KW-1133">Transmembrane helix</keyword>